<gene>
    <name evidence="3" type="ORF">NQ502_14240</name>
</gene>
<evidence type="ECO:0000313" key="4">
    <source>
        <dbReference type="Proteomes" id="UP001060164"/>
    </source>
</evidence>
<dbReference type="Pfam" id="PF02001">
    <property type="entry name" value="DUF134"/>
    <property type="match status" value="1"/>
</dbReference>
<dbReference type="InterPro" id="IPR013324">
    <property type="entry name" value="RNA_pol_sigma_r3/r4-like"/>
</dbReference>
<accession>A0ABY5VDH1</accession>
<dbReference type="Proteomes" id="UP001060164">
    <property type="component" value="Chromosome"/>
</dbReference>
<dbReference type="HAMAP" id="MF_00674">
    <property type="entry name" value="UPF0251"/>
    <property type="match status" value="1"/>
</dbReference>
<evidence type="ECO:0000256" key="1">
    <source>
        <dbReference type="ARBA" id="ARBA00009350"/>
    </source>
</evidence>
<evidence type="ECO:0000256" key="2">
    <source>
        <dbReference type="HAMAP-Rule" id="MF_00674"/>
    </source>
</evidence>
<dbReference type="RefSeq" id="WP_028529778.1">
    <property type="nucleotide sequence ID" value="NZ_CABLBR010000033.1"/>
</dbReference>
<dbReference type="Gene3D" id="1.10.10.10">
    <property type="entry name" value="Winged helix-like DNA-binding domain superfamily/Winged helix DNA-binding domain"/>
    <property type="match status" value="1"/>
</dbReference>
<keyword evidence="4" id="KW-1185">Reference proteome</keyword>
<reference evidence="3" key="1">
    <citation type="journal article" date="2022" name="Cell">
        <title>Design, construction, and in vivo augmentation of a complex gut microbiome.</title>
        <authorList>
            <person name="Cheng A.G."/>
            <person name="Ho P.Y."/>
            <person name="Aranda-Diaz A."/>
            <person name="Jain S."/>
            <person name="Yu F.B."/>
            <person name="Meng X."/>
            <person name="Wang M."/>
            <person name="Iakiviak M."/>
            <person name="Nagashima K."/>
            <person name="Zhao A."/>
            <person name="Murugkar P."/>
            <person name="Patil A."/>
            <person name="Atabakhsh K."/>
            <person name="Weakley A."/>
            <person name="Yan J."/>
            <person name="Brumbaugh A.R."/>
            <person name="Higginbottom S."/>
            <person name="Dimas A."/>
            <person name="Shiver A.L."/>
            <person name="Deutschbauer A."/>
            <person name="Neff N."/>
            <person name="Sonnenburg J.L."/>
            <person name="Huang K.C."/>
            <person name="Fischbach M.A."/>
        </authorList>
    </citation>
    <scope>NUCLEOTIDE SEQUENCE</scope>
    <source>
        <strain evidence="3">DSM 19829</strain>
    </source>
</reference>
<dbReference type="SUPFAM" id="SSF88659">
    <property type="entry name" value="Sigma3 and sigma4 domains of RNA polymerase sigma factors"/>
    <property type="match status" value="1"/>
</dbReference>
<dbReference type="InterPro" id="IPR036388">
    <property type="entry name" value="WH-like_DNA-bd_sf"/>
</dbReference>
<dbReference type="PANTHER" id="PTHR37478:SF2">
    <property type="entry name" value="UPF0251 PROTEIN TK0562"/>
    <property type="match status" value="1"/>
</dbReference>
<comment type="similarity">
    <text evidence="1 2">Belongs to the UPF0251 family.</text>
</comment>
<protein>
    <recommendedName>
        <fullName evidence="2">UPF0251 protein NQ502_14240</fullName>
    </recommendedName>
</protein>
<proteinExistence type="inferred from homology"/>
<organism evidence="3 4">
    <name type="scientific">Ruminococcus gauvreauii</name>
    <dbReference type="NCBI Taxonomy" id="438033"/>
    <lineage>
        <taxon>Bacteria</taxon>
        <taxon>Bacillati</taxon>
        <taxon>Bacillota</taxon>
        <taxon>Clostridia</taxon>
        <taxon>Eubacteriales</taxon>
        <taxon>Oscillospiraceae</taxon>
        <taxon>Ruminococcus</taxon>
    </lineage>
</organism>
<evidence type="ECO:0000313" key="3">
    <source>
        <dbReference type="EMBL" id="UWP58530.1"/>
    </source>
</evidence>
<dbReference type="InterPro" id="IPR002852">
    <property type="entry name" value="UPF0251"/>
</dbReference>
<name>A0ABY5VDH1_9FIRM</name>
<dbReference type="EMBL" id="CP102290">
    <property type="protein sequence ID" value="UWP58530.1"/>
    <property type="molecule type" value="Genomic_DNA"/>
</dbReference>
<dbReference type="PANTHER" id="PTHR37478">
    <property type="match status" value="1"/>
</dbReference>
<sequence length="127" mass="14407">MPRPCKRRRICEMPQNRRFLPSDTAQGNSEPVIMALDEYETIRLIDFEGMNQEECARSMGVARTTVQAIYNSARRKLAECLIEGKELYVDGGDYVLCEGDNRGCGCGHCRRQQNIKGGKYDENSSHV</sequence>